<dbReference type="EMBL" id="BK015771">
    <property type="protein sequence ID" value="DAE24251.1"/>
    <property type="molecule type" value="Genomic_DNA"/>
</dbReference>
<reference evidence="1" key="1">
    <citation type="journal article" date="2021" name="Proc. Natl. Acad. Sci. U.S.A.">
        <title>A Catalog of Tens of Thousands of Viruses from Human Metagenomes Reveals Hidden Associations with Chronic Diseases.</title>
        <authorList>
            <person name="Tisza M.J."/>
            <person name="Buck C.B."/>
        </authorList>
    </citation>
    <scope>NUCLEOTIDE SEQUENCE</scope>
    <source>
        <strain evidence="1">CtJhT5</strain>
    </source>
</reference>
<proteinExistence type="predicted"/>
<accession>A0A8S5QZI7</accession>
<protein>
    <submittedName>
        <fullName evidence="1">Uncharacterized protein</fullName>
    </submittedName>
</protein>
<evidence type="ECO:0000313" key="1">
    <source>
        <dbReference type="EMBL" id="DAE24251.1"/>
    </source>
</evidence>
<sequence>MSYEVRYENKTSLHDLQKNVVVNNCNLYKLGIVKEVSDEDVTYLLRMNCFDKGIDVEVNLPHEIMMELEKMISESLSD</sequence>
<organism evidence="1">
    <name type="scientific">Siphoviridae sp. ctJhT5</name>
    <dbReference type="NCBI Taxonomy" id="2826242"/>
    <lineage>
        <taxon>Viruses</taxon>
        <taxon>Duplodnaviria</taxon>
        <taxon>Heunggongvirae</taxon>
        <taxon>Uroviricota</taxon>
        <taxon>Caudoviricetes</taxon>
    </lineage>
</organism>
<name>A0A8S5QZI7_9CAUD</name>